<keyword evidence="5" id="KW-0418">Kinase</keyword>
<dbReference type="InterPro" id="IPR000014">
    <property type="entry name" value="PAS"/>
</dbReference>
<dbReference type="PANTHER" id="PTHR43304">
    <property type="entry name" value="PHYTOCHROME-LIKE PROTEIN CPH1"/>
    <property type="match status" value="1"/>
</dbReference>
<dbReference type="InterPro" id="IPR003594">
    <property type="entry name" value="HATPase_dom"/>
</dbReference>
<dbReference type="InterPro" id="IPR036097">
    <property type="entry name" value="HisK_dim/P_sf"/>
</dbReference>
<dbReference type="PROSITE" id="PS50113">
    <property type="entry name" value="PAC"/>
    <property type="match status" value="1"/>
</dbReference>
<protein>
    <recommendedName>
        <fullName evidence="2">histidine kinase</fullName>
        <ecNumber evidence="2">2.7.13.3</ecNumber>
    </recommendedName>
</protein>
<feature type="domain" description="PAS" evidence="8">
    <location>
        <begin position="148"/>
        <end position="186"/>
    </location>
</feature>
<reference evidence="10" key="1">
    <citation type="journal article" date="2020" name="mSystems">
        <title>Genome- and Community-Level Interaction Insights into Carbon Utilization and Element Cycling Functions of Hydrothermarchaeota in Hydrothermal Sediment.</title>
        <authorList>
            <person name="Zhou Z."/>
            <person name="Liu Y."/>
            <person name="Xu W."/>
            <person name="Pan J."/>
            <person name="Luo Z.H."/>
            <person name="Li M."/>
        </authorList>
    </citation>
    <scope>NUCLEOTIDE SEQUENCE [LARGE SCALE GENOMIC DNA]</scope>
    <source>
        <strain evidence="10">SpSt-374</strain>
    </source>
</reference>
<dbReference type="SMART" id="SM00065">
    <property type="entry name" value="GAF"/>
    <property type="match status" value="1"/>
</dbReference>
<dbReference type="CDD" id="cd00130">
    <property type="entry name" value="PAS"/>
    <property type="match status" value="2"/>
</dbReference>
<dbReference type="InterPro" id="IPR000700">
    <property type="entry name" value="PAS-assoc_C"/>
</dbReference>
<dbReference type="Pfam" id="PF13188">
    <property type="entry name" value="PAS_8"/>
    <property type="match status" value="1"/>
</dbReference>
<dbReference type="NCBIfam" id="TIGR00229">
    <property type="entry name" value="sensory_box"/>
    <property type="match status" value="2"/>
</dbReference>
<accession>A0A7C3VFP3</accession>
<dbReference type="SUPFAM" id="SSF55785">
    <property type="entry name" value="PYP-like sensor domain (PAS domain)"/>
    <property type="match status" value="3"/>
</dbReference>
<evidence type="ECO:0000313" key="10">
    <source>
        <dbReference type="EMBL" id="HGG00153.1"/>
    </source>
</evidence>
<evidence type="ECO:0000256" key="2">
    <source>
        <dbReference type="ARBA" id="ARBA00012438"/>
    </source>
</evidence>
<evidence type="ECO:0000256" key="6">
    <source>
        <dbReference type="ARBA" id="ARBA00023012"/>
    </source>
</evidence>
<dbReference type="Pfam" id="PF13426">
    <property type="entry name" value="PAS_9"/>
    <property type="match status" value="1"/>
</dbReference>
<dbReference type="InterPro" id="IPR029016">
    <property type="entry name" value="GAF-like_dom_sf"/>
</dbReference>
<evidence type="ECO:0000259" key="9">
    <source>
        <dbReference type="PROSITE" id="PS50113"/>
    </source>
</evidence>
<comment type="caution">
    <text evidence="10">The sequence shown here is derived from an EMBL/GenBank/DDBJ whole genome shotgun (WGS) entry which is preliminary data.</text>
</comment>
<dbReference type="InterPro" id="IPR052162">
    <property type="entry name" value="Sensor_kinase/Photoreceptor"/>
</dbReference>
<sequence length="783" mass="88728">MRHVYVNRAVEVATGLPASAFIGKTNRDLGMPLALNQLWESALQQVFETGEDHVICFDFPTDTGYQRYESYIVPEMSDRGVVEFALVVSRKLNIEPEPEITWLQQHEDLEHRLEEALGELGLALNQLQLLQFCLDSFADLAVRAGEAIFWVQSDGGLFYVNEAACQSLGYSRGELLSMKVEDIEPSLSAALDAQPKNHQFQKRESYHRRKDGTIFPVEIAINYLEWEGKEYQCVFVRNIADRKDAQEQLLRIRKAVESSSDAISITDVTGKSIYHNPAFVERFGYGVEELNAAGGVLSLYAELTVAQAIFQTLVKGQSWVGEVLMRNQQGAQLHNFLRADAIRDDQNKIVGQVRIYTDIMARKQVEEALQYRLEMEELVANISTDFLKVGAKGCSSLPGEMDYQFNRALQEIGTFAEVDRSYIFVFDGNKVNNTHEWCRPGISPQIHNYQNIILEESQPWFAAKISRFEVIHIPQVAQLPPVATLERELFQSQDILSLLAVPMVYAGELVGFLGFDAVRSERNWTEADIKLLGLVAEIFVNALQRCRAEQELAQRAKELERSNAELENFAYIASHDLQEPLRTITNFAQLLFLRYQGKLDGKADRYIGFIVQGCSRMQQLIEDLLDYARVDKGGRKFTPTDCDRVLDRALANLNAGLETTGAVVQREALPVVMGDEPQLVDLFQNLIANALKFHGSEPPRVDIWAEKRDGEWLFGVRDRGIGIEPRFFDRIFVIFQRLHSLDDYPGTGIGLAICKKIVERHGGRIWVESELGNGCVFYFTIPF</sequence>
<dbReference type="EC" id="2.7.13.3" evidence="2"/>
<evidence type="ECO:0000256" key="5">
    <source>
        <dbReference type="ARBA" id="ARBA00022777"/>
    </source>
</evidence>
<dbReference type="GO" id="GO:0000155">
    <property type="term" value="F:phosphorelay sensor kinase activity"/>
    <property type="evidence" value="ECO:0007669"/>
    <property type="project" value="InterPro"/>
</dbReference>
<dbReference type="InterPro" id="IPR004358">
    <property type="entry name" value="Sig_transdc_His_kin-like_C"/>
</dbReference>
<dbReference type="SMART" id="SM00388">
    <property type="entry name" value="HisKA"/>
    <property type="match status" value="1"/>
</dbReference>
<dbReference type="SUPFAM" id="SSF47384">
    <property type="entry name" value="Homodimeric domain of signal transducing histidine kinase"/>
    <property type="match status" value="1"/>
</dbReference>
<dbReference type="SUPFAM" id="SSF55874">
    <property type="entry name" value="ATPase domain of HSP90 chaperone/DNA topoisomerase II/histidine kinase"/>
    <property type="match status" value="1"/>
</dbReference>
<evidence type="ECO:0000256" key="1">
    <source>
        <dbReference type="ARBA" id="ARBA00000085"/>
    </source>
</evidence>
<keyword evidence="6" id="KW-0902">Two-component regulatory system</keyword>
<dbReference type="InterPro" id="IPR003018">
    <property type="entry name" value="GAF"/>
</dbReference>
<dbReference type="Pfam" id="PF02518">
    <property type="entry name" value="HATPase_c"/>
    <property type="match status" value="1"/>
</dbReference>
<dbReference type="Pfam" id="PF01590">
    <property type="entry name" value="GAF"/>
    <property type="match status" value="1"/>
</dbReference>
<feature type="domain" description="Histidine kinase" evidence="7">
    <location>
        <begin position="572"/>
        <end position="783"/>
    </location>
</feature>
<name>A0A7C3VFP3_9CYAN</name>
<dbReference type="EMBL" id="DSPX01000054">
    <property type="protein sequence ID" value="HGG00153.1"/>
    <property type="molecule type" value="Genomic_DNA"/>
</dbReference>
<evidence type="ECO:0000259" key="7">
    <source>
        <dbReference type="PROSITE" id="PS50109"/>
    </source>
</evidence>
<dbReference type="Gene3D" id="3.30.450.20">
    <property type="entry name" value="PAS domain"/>
    <property type="match status" value="3"/>
</dbReference>
<dbReference type="Pfam" id="PF00512">
    <property type="entry name" value="HisKA"/>
    <property type="match status" value="1"/>
</dbReference>
<dbReference type="InterPro" id="IPR005467">
    <property type="entry name" value="His_kinase_dom"/>
</dbReference>
<dbReference type="AlphaFoldDB" id="A0A7C3VFP3"/>
<dbReference type="Gene3D" id="3.30.450.40">
    <property type="match status" value="1"/>
</dbReference>
<dbReference type="Gene3D" id="3.30.565.10">
    <property type="entry name" value="Histidine kinase-like ATPase, C-terminal domain"/>
    <property type="match status" value="1"/>
</dbReference>
<dbReference type="Gene3D" id="1.10.287.130">
    <property type="match status" value="1"/>
</dbReference>
<evidence type="ECO:0000256" key="3">
    <source>
        <dbReference type="ARBA" id="ARBA00022553"/>
    </source>
</evidence>
<dbReference type="InterPro" id="IPR003661">
    <property type="entry name" value="HisK_dim/P_dom"/>
</dbReference>
<dbReference type="InterPro" id="IPR036890">
    <property type="entry name" value="HATPase_C_sf"/>
</dbReference>
<organism evidence="10">
    <name type="scientific">Planktothricoides sp. SpSt-374</name>
    <dbReference type="NCBI Taxonomy" id="2282167"/>
    <lineage>
        <taxon>Bacteria</taxon>
        <taxon>Bacillati</taxon>
        <taxon>Cyanobacteriota</taxon>
        <taxon>Cyanophyceae</taxon>
        <taxon>Oscillatoriophycideae</taxon>
        <taxon>Oscillatoriales</taxon>
        <taxon>Oscillatoriaceae</taxon>
        <taxon>Planktothricoides</taxon>
    </lineage>
</organism>
<evidence type="ECO:0000259" key="8">
    <source>
        <dbReference type="PROSITE" id="PS50112"/>
    </source>
</evidence>
<evidence type="ECO:0000256" key="4">
    <source>
        <dbReference type="ARBA" id="ARBA00022679"/>
    </source>
</evidence>
<dbReference type="SUPFAM" id="SSF55781">
    <property type="entry name" value="GAF domain-like"/>
    <property type="match status" value="1"/>
</dbReference>
<dbReference type="SMART" id="SM00387">
    <property type="entry name" value="HATPase_c"/>
    <property type="match status" value="1"/>
</dbReference>
<dbReference type="SMART" id="SM00091">
    <property type="entry name" value="PAS"/>
    <property type="match status" value="2"/>
</dbReference>
<dbReference type="InterPro" id="IPR035965">
    <property type="entry name" value="PAS-like_dom_sf"/>
</dbReference>
<dbReference type="PROSITE" id="PS50109">
    <property type="entry name" value="HIS_KIN"/>
    <property type="match status" value="1"/>
</dbReference>
<gene>
    <name evidence="10" type="ORF">ENR15_05695</name>
</gene>
<dbReference type="CDD" id="cd00082">
    <property type="entry name" value="HisKA"/>
    <property type="match status" value="1"/>
</dbReference>
<dbReference type="PRINTS" id="PR00344">
    <property type="entry name" value="BCTRLSENSOR"/>
</dbReference>
<keyword evidence="3" id="KW-0597">Phosphoprotein</keyword>
<feature type="domain" description="PAC" evidence="9">
    <location>
        <begin position="319"/>
        <end position="371"/>
    </location>
</feature>
<proteinExistence type="predicted"/>
<feature type="domain" description="PAS" evidence="8">
    <location>
        <begin position="248"/>
        <end position="290"/>
    </location>
</feature>
<dbReference type="PANTHER" id="PTHR43304:SF1">
    <property type="entry name" value="PAC DOMAIN-CONTAINING PROTEIN"/>
    <property type="match status" value="1"/>
</dbReference>
<dbReference type="PROSITE" id="PS50112">
    <property type="entry name" value="PAS"/>
    <property type="match status" value="2"/>
</dbReference>
<dbReference type="FunFam" id="3.30.565.10:FF:000006">
    <property type="entry name" value="Sensor histidine kinase WalK"/>
    <property type="match status" value="1"/>
</dbReference>
<keyword evidence="4" id="KW-0808">Transferase</keyword>
<comment type="catalytic activity">
    <reaction evidence="1">
        <text>ATP + protein L-histidine = ADP + protein N-phospho-L-histidine.</text>
        <dbReference type="EC" id="2.7.13.3"/>
    </reaction>
</comment>